<dbReference type="HAMAP" id="MF_01503">
    <property type="entry name" value="RemA"/>
    <property type="match status" value="1"/>
</dbReference>
<dbReference type="AlphaFoldDB" id="A0A9D2HEF8"/>
<reference evidence="3" key="2">
    <citation type="submission" date="2021-04" db="EMBL/GenBank/DDBJ databases">
        <authorList>
            <person name="Gilroy R."/>
        </authorList>
    </citation>
    <scope>NUCLEOTIDE SEQUENCE</scope>
    <source>
        <strain evidence="3">CHK186-16707</strain>
    </source>
</reference>
<accession>A0A9D2HEF8</accession>
<dbReference type="Proteomes" id="UP000824225">
    <property type="component" value="Unassembled WGS sequence"/>
</dbReference>
<feature type="region of interest" description="Disordered" evidence="2">
    <location>
        <begin position="78"/>
        <end position="98"/>
    </location>
</feature>
<proteinExistence type="inferred from homology"/>
<comment type="similarity">
    <text evidence="1">Belongs to the RemA family.</text>
</comment>
<organism evidence="3 4">
    <name type="scientific">Candidatus Mailhella merdigallinarum</name>
    <dbReference type="NCBI Taxonomy" id="2838658"/>
    <lineage>
        <taxon>Bacteria</taxon>
        <taxon>Pseudomonadati</taxon>
        <taxon>Thermodesulfobacteriota</taxon>
        <taxon>Desulfovibrionia</taxon>
        <taxon>Desulfovibrionales</taxon>
        <taxon>Desulfovibrionaceae</taxon>
        <taxon>Mailhella</taxon>
    </lineage>
</organism>
<name>A0A9D2HEF8_9BACT</name>
<dbReference type="EMBL" id="DXAN01000033">
    <property type="protein sequence ID" value="HJA09598.1"/>
    <property type="molecule type" value="Genomic_DNA"/>
</dbReference>
<dbReference type="NCBIfam" id="NF003315">
    <property type="entry name" value="PRK04323.1"/>
    <property type="match status" value="1"/>
</dbReference>
<dbReference type="PANTHER" id="PTHR38449">
    <property type="entry name" value="REGULATORY PROTEIN TM_1690-RELATED"/>
    <property type="match status" value="1"/>
</dbReference>
<comment type="caution">
    <text evidence="3">The sequence shown here is derived from an EMBL/GenBank/DDBJ whole genome shotgun (WGS) entry which is preliminary data.</text>
</comment>
<dbReference type="InterPro" id="IPR007169">
    <property type="entry name" value="RemA-like"/>
</dbReference>
<dbReference type="Pfam" id="PF04025">
    <property type="entry name" value="RemA-like"/>
    <property type="match status" value="1"/>
</dbReference>
<sequence length="98" mass="10555">MQGQMLVNVGFGNYVLASRVIAVVNPLSSPMRRLREDAKAEGRLVDASQGRKTRSILVTDSNHVILSAISADTIGQRFMQQQQTGAGAGDETENGHDD</sequence>
<evidence type="ECO:0000313" key="3">
    <source>
        <dbReference type="EMBL" id="HJA09598.1"/>
    </source>
</evidence>
<gene>
    <name evidence="3" type="ORF">H9962_10500</name>
</gene>
<evidence type="ECO:0000256" key="1">
    <source>
        <dbReference type="HAMAP-Rule" id="MF_01503"/>
    </source>
</evidence>
<dbReference type="PANTHER" id="PTHR38449:SF1">
    <property type="entry name" value="REGULATORY PROTEIN SSL2874-RELATED"/>
    <property type="match status" value="1"/>
</dbReference>
<evidence type="ECO:0000313" key="4">
    <source>
        <dbReference type="Proteomes" id="UP000824225"/>
    </source>
</evidence>
<reference evidence="3" key="1">
    <citation type="journal article" date="2021" name="PeerJ">
        <title>Extensive microbial diversity within the chicken gut microbiome revealed by metagenomics and culture.</title>
        <authorList>
            <person name="Gilroy R."/>
            <person name="Ravi A."/>
            <person name="Getino M."/>
            <person name="Pursley I."/>
            <person name="Horton D.L."/>
            <person name="Alikhan N.F."/>
            <person name="Baker D."/>
            <person name="Gharbi K."/>
            <person name="Hall N."/>
            <person name="Watson M."/>
            <person name="Adriaenssens E.M."/>
            <person name="Foster-Nyarko E."/>
            <person name="Jarju S."/>
            <person name="Secka A."/>
            <person name="Antonio M."/>
            <person name="Oren A."/>
            <person name="Chaudhuri R.R."/>
            <person name="La Ragione R."/>
            <person name="Hildebrand F."/>
            <person name="Pallen M.J."/>
        </authorList>
    </citation>
    <scope>NUCLEOTIDE SEQUENCE</scope>
    <source>
        <strain evidence="3">CHK186-16707</strain>
    </source>
</reference>
<protein>
    <recommendedName>
        <fullName evidence="1">Putative regulatory protein H9962_10500</fullName>
    </recommendedName>
</protein>
<evidence type="ECO:0000256" key="2">
    <source>
        <dbReference type="SAM" id="MobiDB-lite"/>
    </source>
</evidence>